<dbReference type="PANTHER" id="PTHR43649">
    <property type="entry name" value="ARABINOSE-BINDING PROTEIN-RELATED"/>
    <property type="match status" value="1"/>
</dbReference>
<dbReference type="InterPro" id="IPR050490">
    <property type="entry name" value="Bact_solute-bd_prot1"/>
</dbReference>
<accession>A0A4Y8PR62</accession>
<comment type="caution">
    <text evidence="2">The sequence shown here is derived from an EMBL/GenBank/DDBJ whole genome shotgun (WGS) entry which is preliminary data.</text>
</comment>
<dbReference type="EMBL" id="MYFO01000054">
    <property type="protein sequence ID" value="TFE83215.1"/>
    <property type="molecule type" value="Genomic_DNA"/>
</dbReference>
<protein>
    <recommendedName>
        <fullName evidence="4">Aldouronate transport system substrate-binding protein</fullName>
    </recommendedName>
</protein>
<feature type="signal peptide" evidence="1">
    <location>
        <begin position="1"/>
        <end position="23"/>
    </location>
</feature>
<keyword evidence="3" id="KW-1185">Reference proteome</keyword>
<dbReference type="PANTHER" id="PTHR43649:SF12">
    <property type="entry name" value="DIACETYLCHITOBIOSE BINDING PROTEIN DASA"/>
    <property type="match status" value="1"/>
</dbReference>
<dbReference type="Proteomes" id="UP000298246">
    <property type="component" value="Unassembled WGS sequence"/>
</dbReference>
<organism evidence="2 3">
    <name type="scientific">Paenibacillus athensensis</name>
    <dbReference type="NCBI Taxonomy" id="1967502"/>
    <lineage>
        <taxon>Bacteria</taxon>
        <taxon>Bacillati</taxon>
        <taxon>Bacillota</taxon>
        <taxon>Bacilli</taxon>
        <taxon>Bacillales</taxon>
        <taxon>Paenibacillaceae</taxon>
        <taxon>Paenibacillus</taxon>
    </lineage>
</organism>
<dbReference type="OrthoDB" id="9787283at2"/>
<reference evidence="2 3" key="1">
    <citation type="submission" date="2017-03" db="EMBL/GenBank/DDBJ databases">
        <title>Isolation of Levoglucosan Utilizing Bacteria.</title>
        <authorList>
            <person name="Arya A.S."/>
        </authorList>
    </citation>
    <scope>NUCLEOTIDE SEQUENCE [LARGE SCALE GENOMIC DNA]</scope>
    <source>
        <strain evidence="2 3">MEC069</strain>
    </source>
</reference>
<evidence type="ECO:0000313" key="3">
    <source>
        <dbReference type="Proteomes" id="UP000298246"/>
    </source>
</evidence>
<gene>
    <name evidence="2" type="ORF">B5M42_23500</name>
</gene>
<evidence type="ECO:0000313" key="2">
    <source>
        <dbReference type="EMBL" id="TFE83215.1"/>
    </source>
</evidence>
<dbReference type="SUPFAM" id="SSF53850">
    <property type="entry name" value="Periplasmic binding protein-like II"/>
    <property type="match status" value="1"/>
</dbReference>
<name>A0A4Y8PR62_9BACL</name>
<keyword evidence="1" id="KW-0732">Signal</keyword>
<proteinExistence type="predicted"/>
<sequence length="565" mass="61380">MKMSRPRLAAVLLAALVVPLALAAAGCQSQPLQATPGISASPEASGVPPIGKFDPPVVITTAKALRDNDQLKFNDTIDNNPISRWARERLGIIQTNAWLLSDQNQALATRIKLALSGGEELPDVLFITDKDMPELLDELAESGKIMDIDDAFERYASARMKEAYARNADVWDTVAYKGKRWALPQISDDRVGSPILWIRQDWLDRLGLQPPNTLDELERVIHAFTYSDPDGNGEQDTIGLALAGQNTLNGWMGDASLVFGAYGDQPYQWNREPDGALAYGSIQPSVREGLAQLARWYREGYLDADFGTLDEQEAAQQFVDGKAGIISGPGWMGGWPLEQMAASGGVVKPIPYPAGPRGAIGKIGSQLSYGAYVFRSGFAHMDAIFAYLDAVYGALIEDPASDFAAGYAEGYDYMKKDGEYVYDFPGASSTISNFFLITSGSAPPHVLQGESLESRVLRGKLDTPYERRLASTTSRLYLQGLVVGAGQTADSHSNAFAGPYTKTMKTKWASLKRLEKETMLKIVYGSAPLDAFDAFAAAWRAQGGDEITREVNAQRQTSPTPPGAR</sequence>
<evidence type="ECO:0000256" key="1">
    <source>
        <dbReference type="SAM" id="SignalP"/>
    </source>
</evidence>
<dbReference type="PROSITE" id="PS51257">
    <property type="entry name" value="PROKAR_LIPOPROTEIN"/>
    <property type="match status" value="1"/>
</dbReference>
<feature type="chain" id="PRO_5021430358" description="Aldouronate transport system substrate-binding protein" evidence="1">
    <location>
        <begin position="24"/>
        <end position="565"/>
    </location>
</feature>
<dbReference type="AlphaFoldDB" id="A0A4Y8PR62"/>
<dbReference type="Gene3D" id="3.40.190.10">
    <property type="entry name" value="Periplasmic binding protein-like II"/>
    <property type="match status" value="2"/>
</dbReference>
<evidence type="ECO:0008006" key="4">
    <source>
        <dbReference type="Google" id="ProtNLM"/>
    </source>
</evidence>